<dbReference type="GO" id="GO:0005794">
    <property type="term" value="C:Golgi apparatus"/>
    <property type="evidence" value="ECO:0007669"/>
    <property type="project" value="TreeGrafter"/>
</dbReference>
<proteinExistence type="inferred from homology"/>
<feature type="transmembrane region" description="Helical" evidence="8">
    <location>
        <begin position="232"/>
        <end position="255"/>
    </location>
</feature>
<dbReference type="GO" id="GO:1904257">
    <property type="term" value="P:zinc ion import into Golgi lumen"/>
    <property type="evidence" value="ECO:0007669"/>
    <property type="project" value="TreeGrafter"/>
</dbReference>
<keyword evidence="6 8" id="KW-0406">Ion transport</keyword>
<dbReference type="SUPFAM" id="SSF161111">
    <property type="entry name" value="Cation efflux protein transmembrane domain-like"/>
    <property type="match status" value="1"/>
</dbReference>
<feature type="transmembrane region" description="Helical" evidence="8">
    <location>
        <begin position="77"/>
        <end position="97"/>
    </location>
</feature>
<evidence type="ECO:0000256" key="6">
    <source>
        <dbReference type="ARBA" id="ARBA00023065"/>
    </source>
</evidence>
<feature type="signal peptide" evidence="10">
    <location>
        <begin position="1"/>
        <end position="15"/>
    </location>
</feature>
<dbReference type="GO" id="GO:0031410">
    <property type="term" value="C:cytoplasmic vesicle"/>
    <property type="evidence" value="ECO:0007669"/>
    <property type="project" value="TreeGrafter"/>
</dbReference>
<evidence type="ECO:0000256" key="9">
    <source>
        <dbReference type="SAM" id="MobiDB-lite"/>
    </source>
</evidence>
<dbReference type="GO" id="GO:0005789">
    <property type="term" value="C:endoplasmic reticulum membrane"/>
    <property type="evidence" value="ECO:0007669"/>
    <property type="project" value="UniProtKB-SubCell"/>
</dbReference>
<evidence type="ECO:0000256" key="3">
    <source>
        <dbReference type="ARBA" id="ARBA00022448"/>
    </source>
</evidence>
<sequence>MLFVYFGSLFILILGSQDLASYFFQGSSTNASQTIEDSNVTSNYTVNKYKACYITFAVGFMAMNLQFLSFKSISKTFYGDILVFVFILYSSYISQFFDLNWKKSVSSKNSNNNNNNNKDANGYNISGATNDTSCNKDEHESLYDENKNMFLQLARTPKTRSIFSFLLLNTSFMFVQMLYSFRSKSLGLLSDSLHMALDCTSLFLGLCAGVLSKKPPNQQYPLGFRYLETLAGFTNGVLLVGIVSAILVEAVERIFNRPVDIRDTNELLIVSILGLFVNLVGLVAFDHHHGSGDNMRGIFLHILADTLGSVGVVFSTILTKIFKLSIFDPIASIMIALLILVSSIPLLKSTTSVLLLKLDDKNHNLVKEALNTIQTTPGICGYTTPRFWENTIEQQSAHTHSHDHSHNECHEDEHKHETDFVNSHAHEHSHEETHEHSHGETHEHSHEETHEHSHEETHEHSHEETHEHSHQHCPDNSIEHKDFGAHNCSHEASQTSTKMENDAKLCGYIHIQCLENENTTIIRKRVEKIFEECKIAAYIQVEKQSSPCWCRKN</sequence>
<comment type="subcellular location">
    <subcellularLocation>
        <location evidence="8">Endoplasmic reticulum membrane</location>
        <topology evidence="8">Multi-pass membrane protein</topology>
    </subcellularLocation>
    <subcellularLocation>
        <location evidence="1">Membrane</location>
        <topology evidence="1">Multi-pass membrane protein</topology>
    </subcellularLocation>
</comment>
<protein>
    <recommendedName>
        <fullName evidence="8">Zinc transporter</fullName>
    </recommendedName>
</protein>
<dbReference type="InterPro" id="IPR002524">
    <property type="entry name" value="Cation_efflux"/>
</dbReference>
<feature type="compositionally biased region" description="Basic and acidic residues" evidence="9">
    <location>
        <begin position="400"/>
        <end position="478"/>
    </location>
</feature>
<dbReference type="InterPro" id="IPR045316">
    <property type="entry name" value="Msc2-like"/>
</dbReference>
<feature type="transmembrane region" description="Helical" evidence="8">
    <location>
        <begin position="330"/>
        <end position="347"/>
    </location>
</feature>
<dbReference type="VEuPathDB" id="FungiDB:SCODWIG_00064"/>
<dbReference type="GO" id="GO:0006882">
    <property type="term" value="P:intracellular zinc ion homeostasis"/>
    <property type="evidence" value="ECO:0007669"/>
    <property type="project" value="InterPro"/>
</dbReference>
<feature type="transmembrane region" description="Helical" evidence="8">
    <location>
        <begin position="267"/>
        <end position="285"/>
    </location>
</feature>
<keyword evidence="13" id="KW-1185">Reference proteome</keyword>
<evidence type="ECO:0000256" key="2">
    <source>
        <dbReference type="ARBA" id="ARBA00008873"/>
    </source>
</evidence>
<dbReference type="Proteomes" id="UP000262825">
    <property type="component" value="Unassembled WGS sequence"/>
</dbReference>
<evidence type="ECO:0000256" key="8">
    <source>
        <dbReference type="RuleBase" id="RU369017"/>
    </source>
</evidence>
<dbReference type="Gene3D" id="1.20.1510.10">
    <property type="entry name" value="Cation efflux protein transmembrane domain"/>
    <property type="match status" value="1"/>
</dbReference>
<evidence type="ECO:0000313" key="12">
    <source>
        <dbReference type="EMBL" id="SSD58303.1"/>
    </source>
</evidence>
<evidence type="ECO:0000256" key="7">
    <source>
        <dbReference type="ARBA" id="ARBA00023136"/>
    </source>
</evidence>
<dbReference type="GO" id="GO:0005385">
    <property type="term" value="F:zinc ion transmembrane transporter activity"/>
    <property type="evidence" value="ECO:0007669"/>
    <property type="project" value="UniProtKB-UniRule"/>
</dbReference>
<gene>
    <name evidence="12" type="ORF">SCODWIG_00064</name>
</gene>
<evidence type="ECO:0000256" key="5">
    <source>
        <dbReference type="ARBA" id="ARBA00022989"/>
    </source>
</evidence>
<accession>A0A376B0X1</accession>
<keyword evidence="3 8" id="KW-0813">Transport</keyword>
<evidence type="ECO:0000256" key="1">
    <source>
        <dbReference type="ARBA" id="ARBA00004141"/>
    </source>
</evidence>
<keyword evidence="7 8" id="KW-0472">Membrane</keyword>
<dbReference type="PANTHER" id="PTHR45755:SF4">
    <property type="entry name" value="ZINC TRANSPORTER 7"/>
    <property type="match status" value="1"/>
</dbReference>
<evidence type="ECO:0000256" key="10">
    <source>
        <dbReference type="SAM" id="SignalP"/>
    </source>
</evidence>
<organism evidence="12 13">
    <name type="scientific">Saccharomycodes ludwigii</name>
    <dbReference type="NCBI Taxonomy" id="36035"/>
    <lineage>
        <taxon>Eukaryota</taxon>
        <taxon>Fungi</taxon>
        <taxon>Dikarya</taxon>
        <taxon>Ascomycota</taxon>
        <taxon>Saccharomycotina</taxon>
        <taxon>Saccharomycetes</taxon>
        <taxon>Saccharomycodales</taxon>
        <taxon>Saccharomycodaceae</taxon>
        <taxon>Saccharomycodes</taxon>
    </lineage>
</organism>
<dbReference type="EMBL" id="UFAJ01000004">
    <property type="protein sequence ID" value="SSD58303.1"/>
    <property type="molecule type" value="Genomic_DNA"/>
</dbReference>
<dbReference type="PANTHER" id="PTHR45755">
    <property type="match status" value="1"/>
</dbReference>
<comment type="similarity">
    <text evidence="2 8">Belongs to the cation diffusion facilitator (CDF) transporter (TC 2.A.4) family. SLC30A subfamily.</text>
</comment>
<dbReference type="InterPro" id="IPR027469">
    <property type="entry name" value="Cation_efflux_TMD_sf"/>
</dbReference>
<dbReference type="AlphaFoldDB" id="A0A376B0X1"/>
<feature type="transmembrane region" description="Helical" evidence="8">
    <location>
        <begin position="297"/>
        <end position="318"/>
    </location>
</feature>
<evidence type="ECO:0000259" key="11">
    <source>
        <dbReference type="Pfam" id="PF01545"/>
    </source>
</evidence>
<evidence type="ECO:0000313" key="13">
    <source>
        <dbReference type="Proteomes" id="UP000262825"/>
    </source>
</evidence>
<dbReference type="Pfam" id="PF01545">
    <property type="entry name" value="Cation_efflux"/>
    <property type="match status" value="1"/>
</dbReference>
<keyword evidence="8" id="KW-0256">Endoplasmic reticulum</keyword>
<dbReference type="NCBIfam" id="TIGR01297">
    <property type="entry name" value="CDF"/>
    <property type="match status" value="1"/>
</dbReference>
<keyword evidence="5 8" id="KW-1133">Transmembrane helix</keyword>
<dbReference type="FunFam" id="1.20.1510.10:FF:000014">
    <property type="entry name" value="Cation efflux protein/ zinc transporter"/>
    <property type="match status" value="1"/>
</dbReference>
<feature type="chain" id="PRO_5017061534" description="Zinc transporter" evidence="10">
    <location>
        <begin position="16"/>
        <end position="553"/>
    </location>
</feature>
<comment type="function">
    <text evidence="8">Functions as a zinc transporter.</text>
</comment>
<keyword evidence="4 8" id="KW-0812">Transmembrane</keyword>
<feature type="transmembrane region" description="Helical" evidence="8">
    <location>
        <begin position="162"/>
        <end position="181"/>
    </location>
</feature>
<dbReference type="InterPro" id="IPR058533">
    <property type="entry name" value="Cation_efflux_TM"/>
</dbReference>
<feature type="domain" description="Cation efflux protein transmembrane" evidence="11">
    <location>
        <begin position="163"/>
        <end position="355"/>
    </location>
</feature>
<reference evidence="13" key="1">
    <citation type="submission" date="2018-06" db="EMBL/GenBank/DDBJ databases">
        <authorList>
            <person name="Guldener U."/>
        </authorList>
    </citation>
    <scope>NUCLEOTIDE SEQUENCE [LARGE SCALE GENOMIC DNA]</scope>
    <source>
        <strain evidence="13">UTAD17</strain>
    </source>
</reference>
<name>A0A376B0X1_9ASCO</name>
<keyword evidence="10" id="KW-0732">Signal</keyword>
<feature type="region of interest" description="Disordered" evidence="9">
    <location>
        <begin position="394"/>
        <end position="478"/>
    </location>
</feature>
<evidence type="ECO:0000256" key="4">
    <source>
        <dbReference type="ARBA" id="ARBA00022692"/>
    </source>
</evidence>